<proteinExistence type="predicted"/>
<feature type="chain" id="PRO_5017545567" evidence="1">
    <location>
        <begin position="19"/>
        <end position="102"/>
    </location>
</feature>
<dbReference type="PROSITE" id="PS51257">
    <property type="entry name" value="PROKAR_LIPOPROTEIN"/>
    <property type="match status" value="1"/>
</dbReference>
<organism evidence="2 3">
    <name type="scientific">Haliea salexigens</name>
    <dbReference type="NCBI Taxonomy" id="287487"/>
    <lineage>
        <taxon>Bacteria</taxon>
        <taxon>Pseudomonadati</taxon>
        <taxon>Pseudomonadota</taxon>
        <taxon>Gammaproteobacteria</taxon>
        <taxon>Cellvibrionales</taxon>
        <taxon>Halieaceae</taxon>
        <taxon>Haliea</taxon>
    </lineage>
</organism>
<evidence type="ECO:0000256" key="1">
    <source>
        <dbReference type="SAM" id="SignalP"/>
    </source>
</evidence>
<keyword evidence="1" id="KW-0732">Signal</keyword>
<dbReference type="EMBL" id="DMND01000067">
    <property type="protein sequence ID" value="HAN26950.1"/>
    <property type="molecule type" value="Genomic_DNA"/>
</dbReference>
<accession>A0A3C1KJQ4</accession>
<sequence>MKSLLTIPALFLAANTWASCPASLPAELPVVPDGASASHAEMQIAQEAVADYVTGVEAYLDCRTLIHPLLHNRLVDRAETVAASYNGALEDFRKREEMLATN</sequence>
<name>A0A3C1KJQ4_9GAMM</name>
<gene>
    <name evidence="2" type="ORF">DCP75_04375</name>
</gene>
<dbReference type="AlphaFoldDB" id="A0A3C1KJQ4"/>
<protein>
    <submittedName>
        <fullName evidence="2">Uncharacterized protein</fullName>
    </submittedName>
</protein>
<feature type="signal peptide" evidence="1">
    <location>
        <begin position="1"/>
        <end position="18"/>
    </location>
</feature>
<comment type="caution">
    <text evidence="2">The sequence shown here is derived from an EMBL/GenBank/DDBJ whole genome shotgun (WGS) entry which is preliminary data.</text>
</comment>
<evidence type="ECO:0000313" key="3">
    <source>
        <dbReference type="Proteomes" id="UP000259273"/>
    </source>
</evidence>
<reference evidence="2 3" key="1">
    <citation type="journal article" date="2018" name="Nat. Biotechnol.">
        <title>A standardized bacterial taxonomy based on genome phylogeny substantially revises the tree of life.</title>
        <authorList>
            <person name="Parks D.H."/>
            <person name="Chuvochina M."/>
            <person name="Waite D.W."/>
            <person name="Rinke C."/>
            <person name="Skarshewski A."/>
            <person name="Chaumeil P.A."/>
            <person name="Hugenholtz P."/>
        </authorList>
    </citation>
    <scope>NUCLEOTIDE SEQUENCE [LARGE SCALE GENOMIC DNA]</scope>
    <source>
        <strain evidence="2">UBA9158</strain>
    </source>
</reference>
<evidence type="ECO:0000313" key="2">
    <source>
        <dbReference type="EMBL" id="HAN26950.1"/>
    </source>
</evidence>
<dbReference type="Proteomes" id="UP000259273">
    <property type="component" value="Unassembled WGS sequence"/>
</dbReference>